<proteinExistence type="predicted"/>
<dbReference type="RefSeq" id="WP_379487113.1">
    <property type="nucleotide sequence ID" value="NZ_JBHLWK010000010.1"/>
</dbReference>
<feature type="transmembrane region" description="Helical" evidence="2">
    <location>
        <begin position="107"/>
        <end position="127"/>
    </location>
</feature>
<evidence type="ECO:0000313" key="3">
    <source>
        <dbReference type="EMBL" id="MFC0204362.1"/>
    </source>
</evidence>
<reference evidence="3 4" key="1">
    <citation type="submission" date="2024-09" db="EMBL/GenBank/DDBJ databases">
        <authorList>
            <person name="Sun Q."/>
            <person name="Mori K."/>
        </authorList>
    </citation>
    <scope>NUCLEOTIDE SEQUENCE [LARGE SCALE GENOMIC DNA]</scope>
    <source>
        <strain evidence="3 4">CCM 7706</strain>
    </source>
</reference>
<keyword evidence="4" id="KW-1185">Reference proteome</keyword>
<protein>
    <submittedName>
        <fullName evidence="3">DUF3667 domain-containing protein</fullName>
    </submittedName>
</protein>
<feature type="transmembrane region" description="Helical" evidence="2">
    <location>
        <begin position="322"/>
        <end position="344"/>
    </location>
</feature>
<evidence type="ECO:0000313" key="4">
    <source>
        <dbReference type="Proteomes" id="UP001589798"/>
    </source>
</evidence>
<organism evidence="3 4">
    <name type="scientific">Novosphingobium soli</name>
    <dbReference type="NCBI Taxonomy" id="574956"/>
    <lineage>
        <taxon>Bacteria</taxon>
        <taxon>Pseudomonadati</taxon>
        <taxon>Pseudomonadota</taxon>
        <taxon>Alphaproteobacteria</taxon>
        <taxon>Sphingomonadales</taxon>
        <taxon>Sphingomonadaceae</taxon>
        <taxon>Novosphingobium</taxon>
    </lineage>
</organism>
<evidence type="ECO:0000256" key="2">
    <source>
        <dbReference type="SAM" id="Phobius"/>
    </source>
</evidence>
<feature type="transmembrane region" description="Helical" evidence="2">
    <location>
        <begin position="269"/>
        <end position="302"/>
    </location>
</feature>
<keyword evidence="2" id="KW-0812">Transmembrane</keyword>
<keyword evidence="1" id="KW-0175">Coiled coil</keyword>
<dbReference type="EMBL" id="JBHLWK010000010">
    <property type="protein sequence ID" value="MFC0204362.1"/>
    <property type="molecule type" value="Genomic_DNA"/>
</dbReference>
<keyword evidence="2" id="KW-1133">Transmembrane helix</keyword>
<evidence type="ECO:0000256" key="1">
    <source>
        <dbReference type="SAM" id="Coils"/>
    </source>
</evidence>
<dbReference type="InterPro" id="IPR022134">
    <property type="entry name" value="DUF3667"/>
</dbReference>
<feature type="coiled-coil region" evidence="1">
    <location>
        <begin position="133"/>
        <end position="191"/>
    </location>
</feature>
<gene>
    <name evidence="3" type="ORF">ACFFJC_08760</name>
</gene>
<sequence>MNGLGESLAELGQGGAAALAAEPMQSSGGEGHTHETSCLNCGTALVGSHCHACGQAAHVHRTLGAFFHDLLHGVFHFEGKVWRTLPLLAWRPGQLTREYVDGRRASYVSPIALFLFGVFLMFAVFHATESHDEEGHAANVQGLEQNIARLEREIADLRGKQAQARASGRSSEALEDEIESRQDTLDTLRDLDANIGKGTDGASPGKVTSDFPQIDRAIRKFNANPDLATYKLQTYAYKYSWALIPISVPFLWLLFPFSRRFHLYDHTVFVTYSLCFMTLLLVVAMIGGAVGAGGLVGWLVFLPPIHMYRQLRGAYGLGRVSALFRSALLILFAGTALLMFFLMIMAQTSF</sequence>
<feature type="transmembrane region" description="Helical" evidence="2">
    <location>
        <begin position="239"/>
        <end position="257"/>
    </location>
</feature>
<dbReference type="Proteomes" id="UP001589798">
    <property type="component" value="Unassembled WGS sequence"/>
</dbReference>
<name>A0ABV6CUG9_9SPHN</name>
<dbReference type="Pfam" id="PF12412">
    <property type="entry name" value="DUF3667"/>
    <property type="match status" value="1"/>
</dbReference>
<accession>A0ABV6CUG9</accession>
<keyword evidence="2" id="KW-0472">Membrane</keyword>
<comment type="caution">
    <text evidence="3">The sequence shown here is derived from an EMBL/GenBank/DDBJ whole genome shotgun (WGS) entry which is preliminary data.</text>
</comment>